<dbReference type="Proteomes" id="UP001158576">
    <property type="component" value="Chromosome XSR"/>
</dbReference>
<dbReference type="InterPro" id="IPR022083">
    <property type="entry name" value="KBP"/>
</dbReference>
<dbReference type="PANTHER" id="PTHR46321">
    <property type="entry name" value="KIF1-BINDING PROTEIN"/>
    <property type="match status" value="1"/>
</dbReference>
<accession>A0ABN7SDD3</accession>
<sequence>MEDSLRETVYSEYVEAWKIHEKSSPEEKPFENQYAALKKLEKIHASLEEELSDEGIIMKASLEHFIGKIHYTSEDRPSAVQSLQKSLRTLEANLFDNRALAIFMKATNDLAIIYCEREEYSSSYALLKQGEKVYEEIGEKSIPLSSIWDSWEILKPGNERNTADGRKDAFEEVYTHTLFYLSQTCQNLGKVGESSDYCGRCLHRQLRTISSKEDFQQFSLHAACLGQYYLTTDDYLSAKTCLLAANRIFAQVDTVSSDDGEFGRKIEETRNDIKRCWIKYCVAFLEWSSKKLAMRSVAAELEAIEDAQPQQSAIKFDLERFSKYEDECQNIPSKAVHVLPEANKIHKLTQKLCEKSLEFFKFDGYVMDHVEISQDLSKSWKNLAEFDTNFERRCKMHKRRIDLLTPLVAGLNPQYYLQVVRQLQYEIGEVYSEMTELKMAIANNDEVPTVHQIKKINVLANSGIKFFTGFIDSCREADKKLPKRFEKILVRPVLMAHFHVARLYGKMISPVMSDRVDWTKKSWQAYKTILMFCEQDPSAKDEIPDEYDLVIEMDALMPQKLQQLN</sequence>
<dbReference type="SUPFAM" id="SSF48452">
    <property type="entry name" value="TPR-like"/>
    <property type="match status" value="1"/>
</dbReference>
<dbReference type="PANTHER" id="PTHR46321:SF1">
    <property type="entry name" value="KIF-BINDING PROTEIN"/>
    <property type="match status" value="1"/>
</dbReference>
<dbReference type="Gene3D" id="1.25.40.10">
    <property type="entry name" value="Tetratricopeptide repeat domain"/>
    <property type="match status" value="1"/>
</dbReference>
<gene>
    <name evidence="8" type="ORF">OKIOD_LOCUS7165</name>
</gene>
<comment type="subcellular location">
    <subcellularLocation>
        <location evidence="1">Cytoplasm</location>
        <location evidence="1">Cytoskeleton</location>
    </subcellularLocation>
</comment>
<protein>
    <recommendedName>
        <fullName evidence="3">KIF-binding protein</fullName>
    </recommendedName>
    <alternativeName>
        <fullName evidence="6">KIF1-binding protein</fullName>
    </alternativeName>
</protein>
<evidence type="ECO:0000256" key="5">
    <source>
        <dbReference type="ARBA" id="ARBA00023212"/>
    </source>
</evidence>
<evidence type="ECO:0000256" key="2">
    <source>
        <dbReference type="ARBA" id="ARBA00010305"/>
    </source>
</evidence>
<organism evidence="8 9">
    <name type="scientific">Oikopleura dioica</name>
    <name type="common">Tunicate</name>
    <dbReference type="NCBI Taxonomy" id="34765"/>
    <lineage>
        <taxon>Eukaryota</taxon>
        <taxon>Metazoa</taxon>
        <taxon>Chordata</taxon>
        <taxon>Tunicata</taxon>
        <taxon>Appendicularia</taxon>
        <taxon>Copelata</taxon>
        <taxon>Oikopleuridae</taxon>
        <taxon>Oikopleura</taxon>
    </lineage>
</organism>
<reference evidence="8 9" key="1">
    <citation type="submission" date="2021-04" db="EMBL/GenBank/DDBJ databases">
        <authorList>
            <person name="Bliznina A."/>
        </authorList>
    </citation>
    <scope>NUCLEOTIDE SEQUENCE [LARGE SCALE GENOMIC DNA]</scope>
</reference>
<name>A0ABN7SDD3_OIKDI</name>
<comment type="function">
    <text evidence="7">Activator of KIF1B plus-end-directed microtubule motor activity. Required for organization of axonal microtubules, and axonal outgrowth and maintenance during peripheral and central nervous system development.</text>
</comment>
<keyword evidence="4" id="KW-0963">Cytoplasm</keyword>
<comment type="similarity">
    <text evidence="2">Belongs to the KIF-binding protein family.</text>
</comment>
<dbReference type="InterPro" id="IPR011990">
    <property type="entry name" value="TPR-like_helical_dom_sf"/>
</dbReference>
<evidence type="ECO:0000313" key="8">
    <source>
        <dbReference type="EMBL" id="CAG5098369.1"/>
    </source>
</evidence>
<evidence type="ECO:0000313" key="9">
    <source>
        <dbReference type="Proteomes" id="UP001158576"/>
    </source>
</evidence>
<evidence type="ECO:0000256" key="6">
    <source>
        <dbReference type="ARBA" id="ARBA00030697"/>
    </source>
</evidence>
<evidence type="ECO:0000256" key="4">
    <source>
        <dbReference type="ARBA" id="ARBA00022490"/>
    </source>
</evidence>
<evidence type="ECO:0000256" key="3">
    <source>
        <dbReference type="ARBA" id="ARBA00016840"/>
    </source>
</evidence>
<dbReference type="EMBL" id="OU015569">
    <property type="protein sequence ID" value="CAG5098369.1"/>
    <property type="molecule type" value="Genomic_DNA"/>
</dbReference>
<dbReference type="Pfam" id="PF12309">
    <property type="entry name" value="KBP_C"/>
    <property type="match status" value="1"/>
</dbReference>
<evidence type="ECO:0000256" key="1">
    <source>
        <dbReference type="ARBA" id="ARBA00004245"/>
    </source>
</evidence>
<keyword evidence="9" id="KW-1185">Reference proteome</keyword>
<evidence type="ECO:0000256" key="7">
    <source>
        <dbReference type="ARBA" id="ARBA00045179"/>
    </source>
</evidence>
<keyword evidence="5" id="KW-0206">Cytoskeleton</keyword>
<proteinExistence type="inferred from homology"/>